<dbReference type="Pfam" id="PF12436">
    <property type="entry name" value="USP7_ICP0_bdg"/>
    <property type="match status" value="1"/>
</dbReference>
<dbReference type="SUPFAM" id="SSF49599">
    <property type="entry name" value="TRAF domain-like"/>
    <property type="match status" value="1"/>
</dbReference>
<feature type="compositionally biased region" description="Basic and acidic residues" evidence="3">
    <location>
        <begin position="68"/>
        <end position="85"/>
    </location>
</feature>
<evidence type="ECO:0000256" key="3">
    <source>
        <dbReference type="SAM" id="MobiDB-lite"/>
    </source>
</evidence>
<feature type="region of interest" description="Disordered" evidence="3">
    <location>
        <begin position="1"/>
        <end position="230"/>
    </location>
</feature>
<keyword evidence="2" id="KW-0833">Ubl conjugation pathway</keyword>
<dbReference type="InterPro" id="IPR002083">
    <property type="entry name" value="MATH/TRAF_dom"/>
</dbReference>
<dbReference type="InterPro" id="IPR024729">
    <property type="entry name" value="USP7_ICP0-binding_dom"/>
</dbReference>
<dbReference type="GeneID" id="54555271"/>
<evidence type="ECO:0000256" key="2">
    <source>
        <dbReference type="ARBA" id="ARBA00022786"/>
    </source>
</evidence>
<feature type="domain" description="MATH" evidence="4">
    <location>
        <begin position="267"/>
        <end position="452"/>
    </location>
</feature>
<accession>A0A6A6J8I9</accession>
<feature type="compositionally biased region" description="Polar residues" evidence="3">
    <location>
        <begin position="953"/>
        <end position="962"/>
    </location>
</feature>
<keyword evidence="6" id="KW-1185">Reference proteome</keyword>
<evidence type="ECO:0000259" key="4">
    <source>
        <dbReference type="PROSITE" id="PS50144"/>
    </source>
</evidence>
<dbReference type="RefSeq" id="XP_033650281.1">
    <property type="nucleotide sequence ID" value="XM_033802096.1"/>
</dbReference>
<feature type="compositionally biased region" description="Polar residues" evidence="3">
    <location>
        <begin position="337"/>
        <end position="346"/>
    </location>
</feature>
<dbReference type="SMART" id="SM00698">
    <property type="entry name" value="MORN"/>
    <property type="match status" value="4"/>
</dbReference>
<dbReference type="Pfam" id="PF22486">
    <property type="entry name" value="MATH_2"/>
    <property type="match status" value="1"/>
</dbReference>
<dbReference type="Gene3D" id="2.60.210.10">
    <property type="entry name" value="Apoptosis, Tumor Necrosis Factor Receptor Associated Protein 2, Chain A"/>
    <property type="match status" value="1"/>
</dbReference>
<feature type="region of interest" description="Disordered" evidence="3">
    <location>
        <begin position="770"/>
        <end position="793"/>
    </location>
</feature>
<dbReference type="Pfam" id="PF02493">
    <property type="entry name" value="MORN"/>
    <property type="match status" value="4"/>
</dbReference>
<feature type="region of interest" description="Disordered" evidence="3">
    <location>
        <begin position="908"/>
        <end position="994"/>
    </location>
</feature>
<evidence type="ECO:0000256" key="1">
    <source>
        <dbReference type="ARBA" id="ARBA00022737"/>
    </source>
</evidence>
<dbReference type="InterPro" id="IPR003409">
    <property type="entry name" value="MORN"/>
</dbReference>
<dbReference type="EMBL" id="ML986517">
    <property type="protein sequence ID" value="KAF2272742.1"/>
    <property type="molecule type" value="Genomic_DNA"/>
</dbReference>
<feature type="compositionally biased region" description="Polar residues" evidence="3">
    <location>
        <begin position="770"/>
        <end position="790"/>
    </location>
</feature>
<dbReference type="PANTHER" id="PTHR43215">
    <property type="entry name" value="RADIAL SPOKE HEAD 1 HOMOLOG"/>
    <property type="match status" value="1"/>
</dbReference>
<feature type="region of interest" description="Disordered" evidence="3">
    <location>
        <begin position="1056"/>
        <end position="1078"/>
    </location>
</feature>
<feature type="compositionally biased region" description="Gly residues" evidence="3">
    <location>
        <begin position="153"/>
        <end position="162"/>
    </location>
</feature>
<feature type="region of interest" description="Disordered" evidence="3">
    <location>
        <begin position="332"/>
        <end position="360"/>
    </location>
</feature>
<sequence>MSVTTSAAAIDPPSLLFGQPSPSPPSFSSPVHSPTDASDTATPSASPPEAPRDIEMSTSTTFALPDGQNHDREEDAFMHDLDAPSHVHTGSGADAAPAPPDSTIAVHVTAVDEDAMDITPDTSQASVLPDGLPDPRPRPSLEPPSELDATTMGGQGTTGNGEGSLPPADVALRAPPIEPPQIDLSSQPPPPPPPDMTRSESESSDEEDDDSDQPWHPLHEDTSSPDEDELKEIEARGEVSALDHDHWERLAYNDDAIKDPEYTPGPTGRIEWAIDNYNGTRENPNKELVMKSSPVNIGGHEWQIKFYPKGNDSDYLSIYVECITMQGNQDKLDEQENGQTGSNEGDSSIIAEGNGSAQPLESAELQPAPLPLIDSAFAPRRKGVAAQIAVVLYNPSEPRVNYFRTSTHHFCSASPDWGWTRFHGPYYDIPHRVHGQRQALLRNDKLAFTAYIRLVDDSTGCLWEHPSSSNPWDSFAMTGLQGLRSPSSTSHGGNLISAIATWTHFKPFRQFLYSVIKDGYSEMTLQSRPRVLVNALIEILCDLRTPPKPGSGPVSLEPVLEALEFHGIWESALKGMDVMEIWETLRLKLEEELHSSPHAHLLDTLFGPKKDHCLQVPNYRIPVVNSPSIQAGIDSAPDFAHSSQPLPQLLTVELARQDFDLGSRSYVKLLNKVSLDEHITVHQVPYTLLGFIVHKQGLQSYLYQPILRPGGPGTKWYTYTDGKEENMVKCLTKRQALDEHEGRSGTGKVTGNDAVAYIALYVRDDMEQPAFTSQTDPEPWPETTNPSPDQDATPATVDLVAIDSKAFMQHEGPGILDLFNSSWKSSDTDYVYSVRISAEDDYEGICEKLVAVIPGVEDARQIKFWFIDPLSGTFARPRFLDFGTGSSDLGSKARTKLAWVHVTDLNDLPKEEKASPPVHQDGMGPQVSVDAPEGFIRSPSPLPSSSPLQASSNDQASGTTAAPSVVEPPPLSGDSPMSDYEEHHNTAVQTTADRGDEAVTDASMGEAEVEVSIVGTPNIDPPAVDVVISTSAAPVADTEMDVTQDTIPPPPHPSMWADPGTEPASAAPPAMKEADTTETPTSGLLFIKLFDAETQTLQPHSYHLVPHAEKVKEFVLRKLNFPPDQKIELLQEGGCYNHHLQQILAADTWADIEVAHVGVVIVNTPPSAQKREELAARAALADVEDYFTNRLYARNFSNRLNGHFIFDYFSSQYYKGEVKNGHRHGHGMLIYHDGATYEGSFRLHQRHGHGLYTFQNGDTYDGDWVADQQHGSGTFVEASTGNTYVGGWKNNKKYGEGVTHWKSAQETERLCRICWEDEAEAAFYDCGHVVACMEKIKTDGDDLVQCGEFRIHGIWWGVVSFFSGAWFGVIDRRGSVMSQYSVHACRNRHEPTCVSLDKRQHLWFRRSESSIRSPAIPTTPIGVKADAEDDAPHAHTLGPITLPARVSPLFSMCSPNTCHLICACSVIVSYIPDKGWLGHAARIACCTLDGAP</sequence>
<reference evidence="5" key="1">
    <citation type="journal article" date="2020" name="Stud. Mycol.">
        <title>101 Dothideomycetes genomes: a test case for predicting lifestyles and emergence of pathogens.</title>
        <authorList>
            <person name="Haridas S."/>
            <person name="Albert R."/>
            <person name="Binder M."/>
            <person name="Bloem J."/>
            <person name="Labutti K."/>
            <person name="Salamov A."/>
            <person name="Andreopoulos B."/>
            <person name="Baker S."/>
            <person name="Barry K."/>
            <person name="Bills G."/>
            <person name="Bluhm B."/>
            <person name="Cannon C."/>
            <person name="Castanera R."/>
            <person name="Culley D."/>
            <person name="Daum C."/>
            <person name="Ezra D."/>
            <person name="Gonzalez J."/>
            <person name="Henrissat B."/>
            <person name="Kuo A."/>
            <person name="Liang C."/>
            <person name="Lipzen A."/>
            <person name="Lutzoni F."/>
            <person name="Magnuson J."/>
            <person name="Mondo S."/>
            <person name="Nolan M."/>
            <person name="Ohm R."/>
            <person name="Pangilinan J."/>
            <person name="Park H.-J."/>
            <person name="Ramirez L."/>
            <person name="Alfaro M."/>
            <person name="Sun H."/>
            <person name="Tritt A."/>
            <person name="Yoshinaga Y."/>
            <person name="Zwiers L.-H."/>
            <person name="Turgeon B."/>
            <person name="Goodwin S."/>
            <person name="Spatafora J."/>
            <person name="Crous P."/>
            <person name="Grigoriev I."/>
        </authorList>
    </citation>
    <scope>NUCLEOTIDE SEQUENCE</scope>
    <source>
        <strain evidence="5">CBS 379.55</strain>
    </source>
</reference>
<dbReference type="SUPFAM" id="SSF54001">
    <property type="entry name" value="Cysteine proteinases"/>
    <property type="match status" value="1"/>
</dbReference>
<dbReference type="SUPFAM" id="SSF82185">
    <property type="entry name" value="Histone H3 K4-specific methyltransferase SET7/9 N-terminal domain"/>
    <property type="match status" value="1"/>
</dbReference>
<dbReference type="InterPro" id="IPR038765">
    <property type="entry name" value="Papain-like_cys_pep_sf"/>
</dbReference>
<feature type="compositionally biased region" description="Low complexity" evidence="3">
    <location>
        <begin position="28"/>
        <end position="44"/>
    </location>
</feature>
<gene>
    <name evidence="5" type="ORF">EI97DRAFT_483380</name>
</gene>
<protein>
    <recommendedName>
        <fullName evidence="4">MATH domain-containing protein</fullName>
    </recommendedName>
</protein>
<dbReference type="PANTHER" id="PTHR43215:SF14">
    <property type="entry name" value="RADIAL SPOKE HEAD 1 HOMOLOG"/>
    <property type="match status" value="1"/>
</dbReference>
<dbReference type="Gene3D" id="3.90.70.10">
    <property type="entry name" value="Cysteine proteinases"/>
    <property type="match status" value="1"/>
</dbReference>
<evidence type="ECO:0000313" key="5">
    <source>
        <dbReference type="EMBL" id="KAF2272742.1"/>
    </source>
</evidence>
<name>A0A6A6J8I9_WESOR</name>
<dbReference type="Gene3D" id="2.20.110.10">
    <property type="entry name" value="Histone H3 K4-specific methyltransferase SET7/9 N-terminal domain"/>
    <property type="match status" value="2"/>
</dbReference>
<evidence type="ECO:0000313" key="6">
    <source>
        <dbReference type="Proteomes" id="UP000800097"/>
    </source>
</evidence>
<dbReference type="PROSITE" id="PS50144">
    <property type="entry name" value="MATH"/>
    <property type="match status" value="1"/>
</dbReference>
<feature type="compositionally biased region" description="Acidic residues" evidence="3">
    <location>
        <begin position="202"/>
        <end position="212"/>
    </location>
</feature>
<feature type="compositionally biased region" description="Low complexity" evidence="3">
    <location>
        <begin position="143"/>
        <end position="152"/>
    </location>
</feature>
<organism evidence="5 6">
    <name type="scientific">Westerdykella ornata</name>
    <dbReference type="NCBI Taxonomy" id="318751"/>
    <lineage>
        <taxon>Eukaryota</taxon>
        <taxon>Fungi</taxon>
        <taxon>Dikarya</taxon>
        <taxon>Ascomycota</taxon>
        <taxon>Pezizomycotina</taxon>
        <taxon>Dothideomycetes</taxon>
        <taxon>Pleosporomycetidae</taxon>
        <taxon>Pleosporales</taxon>
        <taxon>Sporormiaceae</taxon>
        <taxon>Westerdykella</taxon>
    </lineage>
</organism>
<proteinExistence type="predicted"/>
<dbReference type="GO" id="GO:0140096">
    <property type="term" value="F:catalytic activity, acting on a protein"/>
    <property type="evidence" value="ECO:0007669"/>
    <property type="project" value="UniProtKB-ARBA"/>
</dbReference>
<dbReference type="InterPro" id="IPR008974">
    <property type="entry name" value="TRAF-like"/>
</dbReference>
<dbReference type="Proteomes" id="UP000800097">
    <property type="component" value="Unassembled WGS sequence"/>
</dbReference>
<feature type="compositionally biased region" description="Low complexity" evidence="3">
    <location>
        <begin position="943"/>
        <end position="952"/>
    </location>
</feature>
<keyword evidence="1" id="KW-0677">Repeat</keyword>
<dbReference type="OrthoDB" id="294378at2759"/>